<keyword evidence="3" id="KW-1185">Reference proteome</keyword>
<accession>A0A916P7M9</accession>
<reference evidence="2 3" key="1">
    <citation type="journal article" date="2013" name="J. Virol.">
        <title>New Insights into the Evolution of Entomopoxvirinae from the Complete Genome Sequences of Four Entomopoxviruses Infecting Adoxophyes honmai, Choristoneura biennis, Choristoneura rosaceana, and Mythimna separata.</title>
        <authorList>
            <person name="Theze J."/>
            <person name="Takatsuka J."/>
            <person name="Li Z."/>
            <person name="Gallais J."/>
            <person name="Doucet D."/>
            <person name="Arif B."/>
            <person name="Nakai M."/>
            <person name="Herniou E.A."/>
        </authorList>
    </citation>
    <scope>NUCLEOTIDE SEQUENCE [LARGE SCALE GENOMIC DNA]</scope>
</reference>
<keyword evidence="1" id="KW-0472">Membrane</keyword>
<keyword evidence="1" id="KW-0812">Transmembrane</keyword>
<evidence type="ECO:0000313" key="2">
    <source>
        <dbReference type="EMBL" id="CCU56441.1"/>
    </source>
</evidence>
<evidence type="ECO:0000256" key="1">
    <source>
        <dbReference type="SAM" id="Phobius"/>
    </source>
</evidence>
<feature type="transmembrane region" description="Helical" evidence="1">
    <location>
        <begin position="33"/>
        <end position="50"/>
    </location>
</feature>
<gene>
    <name evidence="2" type="ORF">MYSEV_243</name>
</gene>
<proteinExistence type="predicted"/>
<dbReference type="RefSeq" id="YP_008003760.1">
    <property type="nucleotide sequence ID" value="NC_021246.1"/>
</dbReference>
<sequence length="51" mass="6361">MKQPIKLQYKEDIRKINKYNSKILYYVKKIRKINKKIIMTIYMIIILMNIQ</sequence>
<evidence type="ECO:0000313" key="3">
    <source>
        <dbReference type="Proteomes" id="UP000792671"/>
    </source>
</evidence>
<protein>
    <submittedName>
        <fullName evidence="2">Uncharacterized protein</fullName>
    </submittedName>
</protein>
<name>A0A916P7M9_9POXV</name>
<dbReference type="Proteomes" id="UP000792671">
    <property type="component" value="Genome"/>
</dbReference>
<dbReference type="GeneID" id="15613865"/>
<dbReference type="KEGG" id="vg:15613865"/>
<dbReference type="EMBL" id="HF679134">
    <property type="protein sequence ID" value="CCU56441.1"/>
    <property type="molecule type" value="Genomic_DNA"/>
</dbReference>
<organism evidence="2 3">
    <name type="scientific">Mythimna separata entomopoxvirus 'L'</name>
    <dbReference type="NCBI Taxonomy" id="1293572"/>
    <lineage>
        <taxon>Viruses</taxon>
        <taxon>Varidnaviria</taxon>
        <taxon>Bamfordvirae</taxon>
        <taxon>Nucleocytoviricota</taxon>
        <taxon>Pokkesviricetes</taxon>
        <taxon>Chitovirales</taxon>
        <taxon>Poxviridae</taxon>
        <taxon>Entomopoxvirinae</taxon>
        <taxon>Betaentomopoxvirus</taxon>
        <taxon>Betaentomopoxvirus mseparata</taxon>
        <taxon>Mythimna separata entomopoxvirus</taxon>
    </lineage>
</organism>
<keyword evidence="1" id="KW-1133">Transmembrane helix</keyword>